<evidence type="ECO:0000313" key="2">
    <source>
        <dbReference type="EMBL" id="KAG9455115.1"/>
    </source>
</evidence>
<dbReference type="EMBL" id="JAINDJ010000003">
    <property type="protein sequence ID" value="KAG9455115.1"/>
    <property type="molecule type" value="Genomic_DNA"/>
</dbReference>
<evidence type="ECO:0000313" key="3">
    <source>
        <dbReference type="Proteomes" id="UP000825729"/>
    </source>
</evidence>
<keyword evidence="3" id="KW-1185">Reference proteome</keyword>
<dbReference type="Proteomes" id="UP000825729">
    <property type="component" value="Unassembled WGS sequence"/>
</dbReference>
<organism evidence="2 3">
    <name type="scientific">Aristolochia fimbriata</name>
    <name type="common">White veined hardy Dutchman's pipe vine</name>
    <dbReference type="NCBI Taxonomy" id="158543"/>
    <lineage>
        <taxon>Eukaryota</taxon>
        <taxon>Viridiplantae</taxon>
        <taxon>Streptophyta</taxon>
        <taxon>Embryophyta</taxon>
        <taxon>Tracheophyta</taxon>
        <taxon>Spermatophyta</taxon>
        <taxon>Magnoliopsida</taxon>
        <taxon>Magnoliidae</taxon>
        <taxon>Piperales</taxon>
        <taxon>Aristolochiaceae</taxon>
        <taxon>Aristolochia</taxon>
    </lineage>
</organism>
<reference evidence="2 3" key="1">
    <citation type="submission" date="2021-07" db="EMBL/GenBank/DDBJ databases">
        <title>The Aristolochia fimbriata genome: insights into angiosperm evolution, floral development and chemical biosynthesis.</title>
        <authorList>
            <person name="Jiao Y."/>
        </authorList>
    </citation>
    <scope>NUCLEOTIDE SEQUENCE [LARGE SCALE GENOMIC DNA]</scope>
    <source>
        <strain evidence="2">IBCAS-2021</strain>
        <tissue evidence="2">Leaf</tissue>
    </source>
</reference>
<evidence type="ECO:0000256" key="1">
    <source>
        <dbReference type="SAM" id="MobiDB-lite"/>
    </source>
</evidence>
<name>A0AAV7F1U6_ARIFI</name>
<comment type="caution">
    <text evidence="2">The sequence shown here is derived from an EMBL/GenBank/DDBJ whole genome shotgun (WGS) entry which is preliminary data.</text>
</comment>
<feature type="region of interest" description="Disordered" evidence="1">
    <location>
        <begin position="43"/>
        <end position="62"/>
    </location>
</feature>
<dbReference type="AlphaFoldDB" id="A0AAV7F1U6"/>
<feature type="compositionally biased region" description="Gly residues" evidence="1">
    <location>
        <begin position="44"/>
        <end position="62"/>
    </location>
</feature>
<protein>
    <submittedName>
        <fullName evidence="2">Uncharacterized protein</fullName>
    </submittedName>
</protein>
<sequence>MEEWYQNLQDTHQIFHRALAVWPISGRRPRLCSTANGVAERGSFRGGGGGGEIIHGGGEQLA</sequence>
<accession>A0AAV7F1U6</accession>
<proteinExistence type="predicted"/>
<gene>
    <name evidence="2" type="ORF">H6P81_008019</name>
</gene>